<proteinExistence type="inferred from homology"/>
<dbReference type="EMBL" id="VXIV02003221">
    <property type="protein sequence ID" value="KAF6019553.1"/>
    <property type="molecule type" value="Genomic_DNA"/>
</dbReference>
<comment type="similarity">
    <text evidence="1">Belongs to the ADISSP family.</text>
</comment>
<dbReference type="OrthoDB" id="6246153at2759"/>
<evidence type="ECO:0000256" key="2">
    <source>
        <dbReference type="ARBA" id="ARBA00035300"/>
    </source>
</evidence>
<evidence type="ECO:0000313" key="3">
    <source>
        <dbReference type="EMBL" id="KAF6019553.1"/>
    </source>
</evidence>
<dbReference type="PANTHER" id="PTHR13287">
    <property type="entry name" value="ADIPOSE-SECRETED SIGNALING PROTEIN"/>
    <property type="match status" value="1"/>
</dbReference>
<comment type="caution">
    <text evidence="3">The sequence shown here is derived from an EMBL/GenBank/DDBJ whole genome shotgun (WGS) entry which is preliminary data.</text>
</comment>
<sequence length="183" mass="20555">MMFLDTSTQRVWRSLAFPITKVLADARKNNAEESHVHFMQSDSEGSHELDIIIEKKSDSVQEVHLGFLKLNHHYVIQFSITDDLGEDISADPLQNLHCRVTSCVPTDDDEGHTINLEFHAYKDKLVNESLVLTNADNSKSLTLKLMARVLGKNKGTPMIRNGIKCVGIDADEDSEQSDWAGFN</sequence>
<dbReference type="InterPro" id="IPR026794">
    <property type="entry name" value="ADISSP"/>
</dbReference>
<evidence type="ECO:0000256" key="1">
    <source>
        <dbReference type="ARBA" id="ARBA00035018"/>
    </source>
</evidence>
<accession>A0A7J7J0B2</accession>
<name>A0A7J7J0B2_BUGNE</name>
<gene>
    <name evidence="3" type="ORF">EB796_022126</name>
</gene>
<dbReference type="PANTHER" id="PTHR13287:SF2">
    <property type="entry name" value="ADIPOSE-SECRETED SIGNALING PROTEIN"/>
    <property type="match status" value="1"/>
</dbReference>
<protein>
    <recommendedName>
        <fullName evidence="2">Adipose-secreted signaling protein</fullName>
    </recommendedName>
</protein>
<evidence type="ECO:0000313" key="4">
    <source>
        <dbReference type="Proteomes" id="UP000593567"/>
    </source>
</evidence>
<dbReference type="AlphaFoldDB" id="A0A7J7J0B2"/>
<dbReference type="Proteomes" id="UP000593567">
    <property type="component" value="Unassembled WGS sequence"/>
</dbReference>
<dbReference type="Pfam" id="PF15006">
    <property type="entry name" value="DUF4517"/>
    <property type="match status" value="1"/>
</dbReference>
<organism evidence="3 4">
    <name type="scientific">Bugula neritina</name>
    <name type="common">Brown bryozoan</name>
    <name type="synonym">Sertularia neritina</name>
    <dbReference type="NCBI Taxonomy" id="10212"/>
    <lineage>
        <taxon>Eukaryota</taxon>
        <taxon>Metazoa</taxon>
        <taxon>Spiralia</taxon>
        <taxon>Lophotrochozoa</taxon>
        <taxon>Bryozoa</taxon>
        <taxon>Gymnolaemata</taxon>
        <taxon>Cheilostomatida</taxon>
        <taxon>Flustrina</taxon>
        <taxon>Buguloidea</taxon>
        <taxon>Bugulidae</taxon>
        <taxon>Bugula</taxon>
    </lineage>
</organism>
<reference evidence="3" key="1">
    <citation type="submission" date="2020-06" db="EMBL/GenBank/DDBJ databases">
        <title>Draft genome of Bugula neritina, a colonial animal packing powerful symbionts and potential medicines.</title>
        <authorList>
            <person name="Rayko M."/>
        </authorList>
    </citation>
    <scope>NUCLEOTIDE SEQUENCE [LARGE SCALE GENOMIC DNA]</scope>
    <source>
        <strain evidence="3">Kwan_BN1</strain>
    </source>
</reference>
<keyword evidence="4" id="KW-1185">Reference proteome</keyword>